<dbReference type="InterPro" id="IPR003018">
    <property type="entry name" value="GAF"/>
</dbReference>
<evidence type="ECO:0000259" key="24">
    <source>
        <dbReference type="PROSITE" id="PS50894"/>
    </source>
</evidence>
<feature type="domain" description="Response regulatory" evidence="21">
    <location>
        <begin position="854"/>
        <end position="969"/>
    </location>
</feature>
<evidence type="ECO:0000313" key="26">
    <source>
        <dbReference type="Proteomes" id="UP000537126"/>
    </source>
</evidence>
<feature type="modified residue" description="Phosphohistidine" evidence="17">
    <location>
        <position position="1047"/>
    </location>
</feature>
<dbReference type="SUPFAM" id="SSF52172">
    <property type="entry name" value="CheY-like"/>
    <property type="match status" value="1"/>
</dbReference>
<dbReference type="PRINTS" id="PR00344">
    <property type="entry name" value="BCTRLSENSOR"/>
</dbReference>
<keyword evidence="11" id="KW-0067">ATP-binding</keyword>
<dbReference type="Gene3D" id="3.30.565.10">
    <property type="entry name" value="Histidine kinase-like ATPase, C-terminal domain"/>
    <property type="match status" value="1"/>
</dbReference>
<dbReference type="PROSITE" id="PS50110">
    <property type="entry name" value="RESPONSE_REGULATORY"/>
    <property type="match status" value="1"/>
</dbReference>
<dbReference type="Gene3D" id="3.40.50.2300">
    <property type="match status" value="1"/>
</dbReference>
<evidence type="ECO:0000256" key="13">
    <source>
        <dbReference type="ARBA" id="ARBA00023012"/>
    </source>
</evidence>
<evidence type="ECO:0000256" key="8">
    <source>
        <dbReference type="ARBA" id="ARBA00022692"/>
    </source>
</evidence>
<gene>
    <name evidence="25" type="ORF">FHS56_001381</name>
</gene>
<dbReference type="PROSITE" id="PS50109">
    <property type="entry name" value="HIS_KIN"/>
    <property type="match status" value="1"/>
</dbReference>
<dbReference type="CDD" id="cd00088">
    <property type="entry name" value="HPT"/>
    <property type="match status" value="1"/>
</dbReference>
<dbReference type="Pfam" id="PF01627">
    <property type="entry name" value="Hpt"/>
    <property type="match status" value="1"/>
</dbReference>
<dbReference type="Pfam" id="PF13185">
    <property type="entry name" value="GAF_2"/>
    <property type="match status" value="1"/>
</dbReference>
<dbReference type="InterPro" id="IPR036097">
    <property type="entry name" value="HisK_dim/P_sf"/>
</dbReference>
<proteinExistence type="predicted"/>
<dbReference type="InterPro" id="IPR013767">
    <property type="entry name" value="PAS_fold"/>
</dbReference>
<evidence type="ECO:0000256" key="6">
    <source>
        <dbReference type="ARBA" id="ARBA00022553"/>
    </source>
</evidence>
<feature type="compositionally biased region" description="Polar residues" evidence="19">
    <location>
        <begin position="974"/>
        <end position="991"/>
    </location>
</feature>
<dbReference type="Pfam" id="PF02518">
    <property type="entry name" value="HATPase_c"/>
    <property type="match status" value="1"/>
</dbReference>
<dbReference type="InterPro" id="IPR029016">
    <property type="entry name" value="GAF-like_dom_sf"/>
</dbReference>
<dbReference type="Pfam" id="PF00072">
    <property type="entry name" value="Response_reg"/>
    <property type="match status" value="1"/>
</dbReference>
<organism evidence="25 26">
    <name type="scientific">Thermonema lapsum</name>
    <dbReference type="NCBI Taxonomy" id="28195"/>
    <lineage>
        <taxon>Bacteria</taxon>
        <taxon>Pseudomonadati</taxon>
        <taxon>Bacteroidota</taxon>
        <taxon>Cytophagia</taxon>
        <taxon>Cytophagales</taxon>
        <taxon>Thermonemataceae</taxon>
        <taxon>Thermonema</taxon>
    </lineage>
</organism>
<dbReference type="InterPro" id="IPR000700">
    <property type="entry name" value="PAS-assoc_C"/>
</dbReference>
<evidence type="ECO:0000256" key="9">
    <source>
        <dbReference type="ARBA" id="ARBA00022741"/>
    </source>
</evidence>
<comment type="caution">
    <text evidence="25">The sequence shown here is derived from an EMBL/GenBank/DDBJ whole genome shotgun (WGS) entry which is preliminary data.</text>
</comment>
<dbReference type="InterPro" id="IPR001789">
    <property type="entry name" value="Sig_transdc_resp-reg_receiver"/>
</dbReference>
<dbReference type="Gene3D" id="3.30.450.20">
    <property type="entry name" value="PAS domain"/>
    <property type="match status" value="3"/>
</dbReference>
<feature type="modified residue" description="4-aspartylphosphate" evidence="18">
    <location>
        <position position="903"/>
    </location>
</feature>
<dbReference type="FunFam" id="1.10.287.130:FF:000002">
    <property type="entry name" value="Two-component osmosensing histidine kinase"/>
    <property type="match status" value="1"/>
</dbReference>
<dbReference type="SMART" id="SM00387">
    <property type="entry name" value="HATPase_c"/>
    <property type="match status" value="1"/>
</dbReference>
<dbReference type="SUPFAM" id="SSF55785">
    <property type="entry name" value="PYP-like sensor domain (PAS domain)"/>
    <property type="match status" value="3"/>
</dbReference>
<dbReference type="Proteomes" id="UP000537126">
    <property type="component" value="Unassembled WGS sequence"/>
</dbReference>
<dbReference type="SMART" id="SM00448">
    <property type="entry name" value="REC"/>
    <property type="match status" value="1"/>
</dbReference>
<dbReference type="InterPro" id="IPR011006">
    <property type="entry name" value="CheY-like_superfamily"/>
</dbReference>
<feature type="domain" description="HPt" evidence="24">
    <location>
        <begin position="1008"/>
        <end position="1105"/>
    </location>
</feature>
<keyword evidence="7" id="KW-0808">Transferase</keyword>
<dbReference type="CDD" id="cd17546">
    <property type="entry name" value="REC_hyHK_CKI1_RcsC-like"/>
    <property type="match status" value="1"/>
</dbReference>
<comment type="subcellular location">
    <subcellularLocation>
        <location evidence="2">Cell inner membrane</location>
        <topology evidence="2">Multi-pass membrane protein</topology>
    </subcellularLocation>
</comment>
<dbReference type="GO" id="GO:0005524">
    <property type="term" value="F:ATP binding"/>
    <property type="evidence" value="ECO:0007669"/>
    <property type="project" value="UniProtKB-KW"/>
</dbReference>
<evidence type="ECO:0000256" key="2">
    <source>
        <dbReference type="ARBA" id="ARBA00004429"/>
    </source>
</evidence>
<feature type="region of interest" description="Disordered" evidence="19">
    <location>
        <begin position="974"/>
        <end position="996"/>
    </location>
</feature>
<accession>A0A846MQE8</accession>
<keyword evidence="8" id="KW-0812">Transmembrane</keyword>
<evidence type="ECO:0000256" key="5">
    <source>
        <dbReference type="ARBA" id="ARBA00022519"/>
    </source>
</evidence>
<reference evidence="25 26" key="1">
    <citation type="submission" date="2020-03" db="EMBL/GenBank/DDBJ databases">
        <title>Genomic Encyclopedia of Type Strains, Phase IV (KMG-IV): sequencing the most valuable type-strain genomes for metagenomic binning, comparative biology and taxonomic classification.</title>
        <authorList>
            <person name="Goeker M."/>
        </authorList>
    </citation>
    <scope>NUCLEOTIDE SEQUENCE [LARGE SCALE GENOMIC DNA]</scope>
    <source>
        <strain evidence="25 26">DSM 5718</strain>
    </source>
</reference>
<feature type="domain" description="PAC" evidence="23">
    <location>
        <begin position="410"/>
        <end position="462"/>
    </location>
</feature>
<evidence type="ECO:0000256" key="15">
    <source>
        <dbReference type="ARBA" id="ARBA00064003"/>
    </source>
</evidence>
<dbReference type="SMART" id="SM00091">
    <property type="entry name" value="PAS"/>
    <property type="match status" value="3"/>
</dbReference>
<evidence type="ECO:0000259" key="23">
    <source>
        <dbReference type="PROSITE" id="PS50113"/>
    </source>
</evidence>
<evidence type="ECO:0000256" key="19">
    <source>
        <dbReference type="SAM" id="MobiDB-lite"/>
    </source>
</evidence>
<dbReference type="PROSITE" id="PS50113">
    <property type="entry name" value="PAC"/>
    <property type="match status" value="2"/>
</dbReference>
<feature type="domain" description="Histidine kinase" evidence="20">
    <location>
        <begin position="607"/>
        <end position="828"/>
    </location>
</feature>
<feature type="domain" description="PAS" evidence="22">
    <location>
        <begin position="463"/>
        <end position="534"/>
    </location>
</feature>
<dbReference type="InterPro" id="IPR003594">
    <property type="entry name" value="HATPase_dom"/>
</dbReference>
<evidence type="ECO:0000256" key="12">
    <source>
        <dbReference type="ARBA" id="ARBA00022989"/>
    </source>
</evidence>
<evidence type="ECO:0000256" key="17">
    <source>
        <dbReference type="PROSITE-ProRule" id="PRU00110"/>
    </source>
</evidence>
<dbReference type="InterPro" id="IPR005467">
    <property type="entry name" value="His_kinase_dom"/>
</dbReference>
<dbReference type="RefSeq" id="WP_166919130.1">
    <property type="nucleotide sequence ID" value="NZ_JAASRN010000002.1"/>
</dbReference>
<evidence type="ECO:0000256" key="14">
    <source>
        <dbReference type="ARBA" id="ARBA00023136"/>
    </source>
</evidence>
<evidence type="ECO:0000259" key="22">
    <source>
        <dbReference type="PROSITE" id="PS50112"/>
    </source>
</evidence>
<keyword evidence="10" id="KW-0418">Kinase</keyword>
<evidence type="ECO:0000256" key="10">
    <source>
        <dbReference type="ARBA" id="ARBA00022777"/>
    </source>
</evidence>
<dbReference type="SMART" id="SM00065">
    <property type="entry name" value="GAF"/>
    <property type="match status" value="1"/>
</dbReference>
<dbReference type="Pfam" id="PF13426">
    <property type="entry name" value="PAS_9"/>
    <property type="match status" value="2"/>
</dbReference>
<dbReference type="InterPro" id="IPR003661">
    <property type="entry name" value="HisK_dim/P_dom"/>
</dbReference>
<dbReference type="AlphaFoldDB" id="A0A846MQE8"/>
<dbReference type="Gene3D" id="3.30.450.40">
    <property type="match status" value="1"/>
</dbReference>
<keyword evidence="4" id="KW-1003">Cell membrane</keyword>
<feature type="domain" description="PAS" evidence="22">
    <location>
        <begin position="39"/>
        <end position="93"/>
    </location>
</feature>
<dbReference type="SUPFAM" id="SSF55874">
    <property type="entry name" value="ATPase domain of HSP90 chaperone/DNA topoisomerase II/histidine kinase"/>
    <property type="match status" value="1"/>
</dbReference>
<evidence type="ECO:0000259" key="21">
    <source>
        <dbReference type="PROSITE" id="PS50110"/>
    </source>
</evidence>
<dbReference type="EC" id="2.7.13.3" evidence="3"/>
<evidence type="ECO:0000313" key="25">
    <source>
        <dbReference type="EMBL" id="NIK73868.1"/>
    </source>
</evidence>
<dbReference type="Gene3D" id="1.10.287.130">
    <property type="match status" value="1"/>
</dbReference>
<dbReference type="EMBL" id="JAASRN010000002">
    <property type="protein sequence ID" value="NIK73868.1"/>
    <property type="molecule type" value="Genomic_DNA"/>
</dbReference>
<comment type="catalytic activity">
    <reaction evidence="1">
        <text>ATP + protein L-histidine = ADP + protein N-phospho-L-histidine.</text>
        <dbReference type="EC" id="2.7.13.3"/>
    </reaction>
</comment>
<keyword evidence="9" id="KW-0547">Nucleotide-binding</keyword>
<dbReference type="PROSITE" id="PS50894">
    <property type="entry name" value="HPT"/>
    <property type="match status" value="1"/>
</dbReference>
<comment type="subunit">
    <text evidence="15">At low DSF concentrations, interacts with RpfF.</text>
</comment>
<dbReference type="InterPro" id="IPR035965">
    <property type="entry name" value="PAS-like_dom_sf"/>
</dbReference>
<dbReference type="CDD" id="cd00082">
    <property type="entry name" value="HisKA"/>
    <property type="match status" value="1"/>
</dbReference>
<evidence type="ECO:0000256" key="7">
    <source>
        <dbReference type="ARBA" id="ARBA00022679"/>
    </source>
</evidence>
<protein>
    <recommendedName>
        <fullName evidence="16">Sensory/regulatory protein RpfC</fullName>
        <ecNumber evidence="3">2.7.13.3</ecNumber>
    </recommendedName>
</protein>
<evidence type="ECO:0000256" key="11">
    <source>
        <dbReference type="ARBA" id="ARBA00022840"/>
    </source>
</evidence>
<dbReference type="SUPFAM" id="SSF55781">
    <property type="entry name" value="GAF domain-like"/>
    <property type="match status" value="1"/>
</dbReference>
<evidence type="ECO:0000256" key="3">
    <source>
        <dbReference type="ARBA" id="ARBA00012438"/>
    </source>
</evidence>
<dbReference type="SUPFAM" id="SSF47226">
    <property type="entry name" value="Histidine-containing phosphotransfer domain, HPT domain"/>
    <property type="match status" value="1"/>
</dbReference>
<evidence type="ECO:0000256" key="18">
    <source>
        <dbReference type="PROSITE-ProRule" id="PRU00169"/>
    </source>
</evidence>
<dbReference type="SMART" id="SM00388">
    <property type="entry name" value="HisKA"/>
    <property type="match status" value="1"/>
</dbReference>
<dbReference type="PANTHER" id="PTHR43047">
    <property type="entry name" value="TWO-COMPONENT HISTIDINE PROTEIN KINASE"/>
    <property type="match status" value="1"/>
</dbReference>
<keyword evidence="12" id="KW-1133">Transmembrane helix</keyword>
<dbReference type="InterPro" id="IPR001610">
    <property type="entry name" value="PAC"/>
</dbReference>
<dbReference type="GO" id="GO:0005886">
    <property type="term" value="C:plasma membrane"/>
    <property type="evidence" value="ECO:0007669"/>
    <property type="project" value="UniProtKB-SubCell"/>
</dbReference>
<evidence type="ECO:0000256" key="4">
    <source>
        <dbReference type="ARBA" id="ARBA00022475"/>
    </source>
</evidence>
<keyword evidence="13" id="KW-0902">Two-component regulatory system</keyword>
<dbReference type="CDD" id="cd00130">
    <property type="entry name" value="PAS"/>
    <property type="match status" value="3"/>
</dbReference>
<dbReference type="PROSITE" id="PS50112">
    <property type="entry name" value="PAS"/>
    <property type="match status" value="2"/>
</dbReference>
<dbReference type="Pfam" id="PF00512">
    <property type="entry name" value="HisKA"/>
    <property type="match status" value="1"/>
</dbReference>
<feature type="domain" description="PAC" evidence="23">
    <location>
        <begin position="537"/>
        <end position="589"/>
    </location>
</feature>
<dbReference type="GO" id="GO:0000155">
    <property type="term" value="F:phosphorelay sensor kinase activity"/>
    <property type="evidence" value="ECO:0007669"/>
    <property type="project" value="InterPro"/>
</dbReference>
<dbReference type="InterPro" id="IPR004358">
    <property type="entry name" value="Sig_transdc_His_kin-like_C"/>
</dbReference>
<sequence length="1105" mass="127234">MNLASAPKEVLIDYIRQLEQEVSFLKKDPQGIYKELQRTNAALLDLFDNAHDLIFVISRSGDFLFYNRACREKLGYTQEELARLRIQDLIHPQYKHETYQQVFVQAREGAPYRLPFHTALIHKSGKTVYLEGHISLRYEQSRMTAIRGILYDVTDRVKAEQAQSLYNSIARLAIESDSMRELFRNIHIELSKVMEVENFYITLYHPEENTLTYPYYVDQYAPENALAGRRPIGKGLVEYALQQEKLVVLDKAKIEALIAAGDLELSNRQTIPLVWVGIPLRTKKGTLGVLSLKSYRNPHAYTQQDLKLLEFISGQVALAAERKQTEMQLRNQTARLRAIFESGSHIMWTVNRKRQFTSFNQNYVRTLQEQYGITPKLYEYPQELKALMRQEQIDGFWKEKFKQAFEGKALHFEMTVKDLKGNVRWREIYLNPIPNDEGEIEEVSAIAHDITEKKLSEIALKESEEKFRTIFESFQDIYYRSDLKGRILMISPSIKELGGYQPEELIGKPVTSFYTRNIDKRSAFRAIRELMRKGRLKNFEIGLRRKDGTEVESISNIRLLYDEQGKPYGIEGVVRDITELKRASEEVMRAKELAEHSLRVKENFLANMSHEIRTPMNGIIGMIDLLDSTPLSAEQREYVNILKESSETLLNILNDILDLSKIEAGKMQLRPRACSVHSIVERVHHLFLPRAHHRNNQLRFRIDEAVPPYVVADETRLVQVLSNLVNNAIKFTEQGSIDILVKVLEEHKQQLTLYFEVKDTGIGIAPEDQKKLFRTFSQLDTSTKKAYAGTGLGLAIAKQLVELMGGSIGLHSSPGQGSRFFFTIRVRRHNQPVGIPAKDPMHRLYDILKQRSPRLLVVDDNAVNRKVAAEILRRAHCRVHLAQDAHEALALIQNHEFDLILMDIQMPEIDGIEATQMMRDLRHDLPPIVAMTAYAMPEDRQRFLQLGMDDYIAKPLRAHQLLQKVVELTTLSAPPQQENMPSQPSSQQTALPPTLDEESIEQLTKYGGQEVVRSSMAEFIEETQSMLEESLRLLEQQDYEGIRKILHTLKGTAGTLGASRLAQAVTQTEALLKKEVPKDLRERLLLFTELLQQLHEECRRRFTLP</sequence>
<dbReference type="InterPro" id="IPR008207">
    <property type="entry name" value="Sig_transdc_His_kin_Hpt_dom"/>
</dbReference>
<keyword evidence="26" id="KW-1185">Reference proteome</keyword>
<dbReference type="InterPro" id="IPR036641">
    <property type="entry name" value="HPT_dom_sf"/>
</dbReference>
<dbReference type="InterPro" id="IPR036890">
    <property type="entry name" value="HATPase_C_sf"/>
</dbReference>
<keyword evidence="14" id="KW-0472">Membrane</keyword>
<dbReference type="Pfam" id="PF00989">
    <property type="entry name" value="PAS"/>
    <property type="match status" value="1"/>
</dbReference>
<evidence type="ECO:0000259" key="20">
    <source>
        <dbReference type="PROSITE" id="PS50109"/>
    </source>
</evidence>
<dbReference type="InterPro" id="IPR000014">
    <property type="entry name" value="PAS"/>
</dbReference>
<dbReference type="Gene3D" id="1.20.120.160">
    <property type="entry name" value="HPT domain"/>
    <property type="match status" value="1"/>
</dbReference>
<keyword evidence="6 18" id="KW-0597">Phosphoprotein</keyword>
<evidence type="ECO:0000256" key="1">
    <source>
        <dbReference type="ARBA" id="ARBA00000085"/>
    </source>
</evidence>
<dbReference type="GO" id="GO:0006355">
    <property type="term" value="P:regulation of DNA-templated transcription"/>
    <property type="evidence" value="ECO:0007669"/>
    <property type="project" value="InterPro"/>
</dbReference>
<dbReference type="NCBIfam" id="TIGR00229">
    <property type="entry name" value="sensory_box"/>
    <property type="match status" value="3"/>
</dbReference>
<dbReference type="CDD" id="cd16922">
    <property type="entry name" value="HATPase_EvgS-ArcB-TorS-like"/>
    <property type="match status" value="1"/>
</dbReference>
<evidence type="ECO:0000256" key="16">
    <source>
        <dbReference type="ARBA" id="ARBA00068150"/>
    </source>
</evidence>
<name>A0A846MQE8_9BACT</name>
<dbReference type="FunFam" id="3.30.565.10:FF:000010">
    <property type="entry name" value="Sensor histidine kinase RcsC"/>
    <property type="match status" value="1"/>
</dbReference>
<dbReference type="SMART" id="SM00086">
    <property type="entry name" value="PAC"/>
    <property type="match status" value="3"/>
</dbReference>
<dbReference type="SUPFAM" id="SSF47384">
    <property type="entry name" value="Homodimeric domain of signal transducing histidine kinase"/>
    <property type="match status" value="1"/>
</dbReference>
<keyword evidence="5" id="KW-0997">Cell inner membrane</keyword>